<sequence length="30" mass="3840">MWDIIKMHGDYYYRGDGEIKLDKYCYLFRF</sequence>
<dbReference type="EMBL" id="MK072391">
    <property type="protein sequence ID" value="AYV83592.1"/>
    <property type="molecule type" value="Genomic_DNA"/>
</dbReference>
<evidence type="ECO:0000313" key="1">
    <source>
        <dbReference type="EMBL" id="AYV83592.1"/>
    </source>
</evidence>
<accession>A0A3G5A932</accession>
<protein>
    <submittedName>
        <fullName evidence="1">Uncharacterized protein</fullName>
    </submittedName>
</protein>
<reference evidence="1" key="1">
    <citation type="submission" date="2018-10" db="EMBL/GenBank/DDBJ databases">
        <title>Hidden diversity of soil giant viruses.</title>
        <authorList>
            <person name="Schulz F."/>
            <person name="Alteio L."/>
            <person name="Goudeau D."/>
            <person name="Ryan E.M."/>
            <person name="Malmstrom R.R."/>
            <person name="Blanchard J."/>
            <person name="Woyke T."/>
        </authorList>
    </citation>
    <scope>NUCLEOTIDE SEQUENCE</scope>
    <source>
        <strain evidence="1">HYV1</strain>
    </source>
</reference>
<organism evidence="1">
    <name type="scientific">Hyperionvirus sp</name>
    <dbReference type="NCBI Taxonomy" id="2487770"/>
    <lineage>
        <taxon>Viruses</taxon>
        <taxon>Varidnaviria</taxon>
        <taxon>Bamfordvirae</taxon>
        <taxon>Nucleocytoviricota</taxon>
        <taxon>Megaviricetes</taxon>
        <taxon>Imitervirales</taxon>
        <taxon>Mimiviridae</taxon>
        <taxon>Klosneuvirinae</taxon>
    </lineage>
</organism>
<name>A0A3G5A932_9VIRU</name>
<gene>
    <name evidence="1" type="ORF">Hyperionvirus9_9</name>
</gene>
<proteinExistence type="predicted"/>